<dbReference type="AlphaFoldDB" id="A0A5D3FBS4"/>
<accession>A0A5D3FBS4</accession>
<keyword evidence="2" id="KW-1185">Reference proteome</keyword>
<sequence length="278" mass="31089">MRYEHGTLGAAKIDGCNCDACRAADRRYMNRRYRLMAYGQWQPYVDAAPVRDHVRRLQEFGVGWMTVARLSGVPRGSMSKLLYGDGPRGMAPSKRVRPATAAALLAIEPSMDVLADGAMVDGTGTRRRMQALVAIGWPQARLAERLGVDRTNLNKALRGDMPVRCRTARAARALYDELWDEPPPADGHREKIASNRARNYARDRGWVPPLAWDDDTIDDPAAVPDVGAETSRQDALFENCEELLRQGFTLRQVAERLGVAESYLQRVRVRGRRNLEAA</sequence>
<dbReference type="EMBL" id="VSRQ01000007">
    <property type="protein sequence ID" value="TYK45190.1"/>
    <property type="molecule type" value="Genomic_DNA"/>
</dbReference>
<organism evidence="1 2">
    <name type="scientific">Actinomadura decatromicini</name>
    <dbReference type="NCBI Taxonomy" id="2604572"/>
    <lineage>
        <taxon>Bacteria</taxon>
        <taxon>Bacillati</taxon>
        <taxon>Actinomycetota</taxon>
        <taxon>Actinomycetes</taxon>
        <taxon>Streptosporangiales</taxon>
        <taxon>Thermomonosporaceae</taxon>
        <taxon>Actinomadura</taxon>
    </lineage>
</organism>
<dbReference type="InterPro" id="IPR001387">
    <property type="entry name" value="Cro/C1-type_HTH"/>
</dbReference>
<dbReference type="CDD" id="cd00093">
    <property type="entry name" value="HTH_XRE"/>
    <property type="match status" value="1"/>
</dbReference>
<gene>
    <name evidence="1" type="ORF">FXF68_31425</name>
</gene>
<dbReference type="Proteomes" id="UP000323505">
    <property type="component" value="Unassembled WGS sequence"/>
</dbReference>
<dbReference type="RefSeq" id="WP_148765603.1">
    <property type="nucleotide sequence ID" value="NZ_VSRQ01000007.1"/>
</dbReference>
<proteinExistence type="predicted"/>
<name>A0A5D3FBS4_9ACTN</name>
<comment type="caution">
    <text evidence="1">The sequence shown here is derived from an EMBL/GenBank/DDBJ whole genome shotgun (WGS) entry which is preliminary data.</text>
</comment>
<reference evidence="1 2" key="1">
    <citation type="submission" date="2019-08" db="EMBL/GenBank/DDBJ databases">
        <title>Actinomadura sp. nov. CYP1-5 isolated from mountain soil.</title>
        <authorList>
            <person name="Songsumanus A."/>
            <person name="Kuncharoen N."/>
            <person name="Kudo T."/>
            <person name="Yuki M."/>
            <person name="Igarashi Y."/>
            <person name="Tanasupawat S."/>
        </authorList>
    </citation>
    <scope>NUCLEOTIDE SEQUENCE [LARGE SCALE GENOMIC DNA]</scope>
    <source>
        <strain evidence="1 2">CYP1-5</strain>
    </source>
</reference>
<evidence type="ECO:0000313" key="1">
    <source>
        <dbReference type="EMBL" id="TYK45190.1"/>
    </source>
</evidence>
<evidence type="ECO:0000313" key="2">
    <source>
        <dbReference type="Proteomes" id="UP000323505"/>
    </source>
</evidence>
<protein>
    <submittedName>
        <fullName evidence="1">Sigma-70 family RNA polymerase sigma factor</fullName>
    </submittedName>
</protein>